<feature type="compositionally biased region" description="Polar residues" evidence="3">
    <location>
        <begin position="278"/>
        <end position="291"/>
    </location>
</feature>
<evidence type="ECO:0000256" key="1">
    <source>
        <dbReference type="ARBA" id="ARBA00004123"/>
    </source>
</evidence>
<dbReference type="GO" id="GO:0000976">
    <property type="term" value="F:transcription cis-regulatory region binding"/>
    <property type="evidence" value="ECO:0007669"/>
    <property type="project" value="InterPro"/>
</dbReference>
<keyword evidence="5" id="KW-1185">Reference proteome</keyword>
<evidence type="ECO:0000313" key="4">
    <source>
        <dbReference type="EMBL" id="KAJ3131995.1"/>
    </source>
</evidence>
<dbReference type="InterPro" id="IPR050936">
    <property type="entry name" value="AP-1-like"/>
</dbReference>
<dbReference type="AlphaFoldDB" id="A0AAD5T8A6"/>
<dbReference type="CDD" id="cd14688">
    <property type="entry name" value="bZIP_YAP"/>
    <property type="match status" value="1"/>
</dbReference>
<feature type="compositionally biased region" description="Polar residues" evidence="3">
    <location>
        <begin position="29"/>
        <end position="51"/>
    </location>
</feature>
<proteinExistence type="predicted"/>
<sequence length="471" mass="51750">MEQTTTFEDWLLVQQSELQLQQTALNAGAITSTEGSNDTNSTGKISNKRTGSGSGSVDSHNNNDDLDLDSQLNKKERSKPGRKRANDEPADKRIAQSREAQRAFRERRANHVKELQAKVDELTKIVAAQGPSPVEIALTGKVAALETENSILRQMAFNFNFSKQPTLGLPILGATVNSTTSTLSNNSGPSLMFSPTGLSTFGGAGSNVGTLFGNISPTSTQSDLLKKQKTAETGSDDFFAELLAQSFANDNSLPTSSFSNDSPLFFQPSVSPPDMESAHSSKSTNSTDNSIDFTSFRDPNSLALDFTNKVSNDIDPFQLIQHENGTISRKEKVTQCKQKQNSFLTEGRDKMLKIPSLANNESLVDELCTSFMVNSITFNKVFNVLKTIQNFSTRCQKDSDPDAFIQTKLPEIMNAELVEMVRMKKQVLAVCNEEDGKKFYEILVEGKEKEYKEMTSKYGENASLLMGECVL</sequence>
<dbReference type="InterPro" id="IPR046347">
    <property type="entry name" value="bZIP_sf"/>
</dbReference>
<protein>
    <recommendedName>
        <fullName evidence="6">BZIP domain-containing protein</fullName>
    </recommendedName>
</protein>
<organism evidence="4 5">
    <name type="scientific">Physocladia obscura</name>
    <dbReference type="NCBI Taxonomy" id="109957"/>
    <lineage>
        <taxon>Eukaryota</taxon>
        <taxon>Fungi</taxon>
        <taxon>Fungi incertae sedis</taxon>
        <taxon>Chytridiomycota</taxon>
        <taxon>Chytridiomycota incertae sedis</taxon>
        <taxon>Chytridiomycetes</taxon>
        <taxon>Chytridiales</taxon>
        <taxon>Chytriomycetaceae</taxon>
        <taxon>Physocladia</taxon>
    </lineage>
</organism>
<dbReference type="GO" id="GO:0001228">
    <property type="term" value="F:DNA-binding transcription activator activity, RNA polymerase II-specific"/>
    <property type="evidence" value="ECO:0007669"/>
    <property type="project" value="TreeGrafter"/>
</dbReference>
<feature type="compositionally biased region" description="Basic and acidic residues" evidence="3">
    <location>
        <begin position="72"/>
        <end position="107"/>
    </location>
</feature>
<keyword evidence="2" id="KW-0539">Nucleus</keyword>
<evidence type="ECO:0000256" key="2">
    <source>
        <dbReference type="ARBA" id="ARBA00023242"/>
    </source>
</evidence>
<comment type="caution">
    <text evidence="4">The sequence shown here is derived from an EMBL/GenBank/DDBJ whole genome shotgun (WGS) entry which is preliminary data.</text>
</comment>
<accession>A0AAD5T8A6</accession>
<dbReference type="SUPFAM" id="SSF57959">
    <property type="entry name" value="Leucine zipper domain"/>
    <property type="match status" value="1"/>
</dbReference>
<dbReference type="Proteomes" id="UP001211907">
    <property type="component" value="Unassembled WGS sequence"/>
</dbReference>
<feature type="region of interest" description="Disordered" evidence="3">
    <location>
        <begin position="28"/>
        <end position="107"/>
    </location>
</feature>
<feature type="region of interest" description="Disordered" evidence="3">
    <location>
        <begin position="264"/>
        <end position="291"/>
    </location>
</feature>
<comment type="subcellular location">
    <subcellularLocation>
        <location evidence="1">Nucleus</location>
    </subcellularLocation>
</comment>
<evidence type="ECO:0000256" key="3">
    <source>
        <dbReference type="SAM" id="MobiDB-lite"/>
    </source>
</evidence>
<dbReference type="GO" id="GO:0090575">
    <property type="term" value="C:RNA polymerase II transcription regulator complex"/>
    <property type="evidence" value="ECO:0007669"/>
    <property type="project" value="TreeGrafter"/>
</dbReference>
<dbReference type="Gene3D" id="1.20.5.170">
    <property type="match status" value="1"/>
</dbReference>
<dbReference type="EMBL" id="JADGJH010000270">
    <property type="protein sequence ID" value="KAJ3131995.1"/>
    <property type="molecule type" value="Genomic_DNA"/>
</dbReference>
<gene>
    <name evidence="4" type="ORF">HK100_005823</name>
</gene>
<dbReference type="PANTHER" id="PTHR40621:SF6">
    <property type="entry name" value="AP-1-LIKE TRANSCRIPTION FACTOR YAP1-RELATED"/>
    <property type="match status" value="1"/>
</dbReference>
<reference evidence="4" key="1">
    <citation type="submission" date="2020-05" db="EMBL/GenBank/DDBJ databases">
        <title>Phylogenomic resolution of chytrid fungi.</title>
        <authorList>
            <person name="Stajich J.E."/>
            <person name="Amses K."/>
            <person name="Simmons R."/>
            <person name="Seto K."/>
            <person name="Myers J."/>
            <person name="Bonds A."/>
            <person name="Quandt C.A."/>
            <person name="Barry K."/>
            <person name="Liu P."/>
            <person name="Grigoriev I."/>
            <person name="Longcore J.E."/>
            <person name="James T.Y."/>
        </authorList>
    </citation>
    <scope>NUCLEOTIDE SEQUENCE</scope>
    <source>
        <strain evidence="4">JEL0513</strain>
    </source>
</reference>
<name>A0AAD5T8A6_9FUNG</name>
<dbReference type="PANTHER" id="PTHR40621">
    <property type="entry name" value="TRANSCRIPTION FACTOR KAPC-RELATED"/>
    <property type="match status" value="1"/>
</dbReference>
<evidence type="ECO:0000313" key="5">
    <source>
        <dbReference type="Proteomes" id="UP001211907"/>
    </source>
</evidence>
<evidence type="ECO:0008006" key="6">
    <source>
        <dbReference type="Google" id="ProtNLM"/>
    </source>
</evidence>